<dbReference type="InterPro" id="IPR035906">
    <property type="entry name" value="MetI-like_sf"/>
</dbReference>
<keyword evidence="2 7" id="KW-0813">Transport</keyword>
<evidence type="ECO:0000313" key="10">
    <source>
        <dbReference type="Proteomes" id="UP000323142"/>
    </source>
</evidence>
<dbReference type="EMBL" id="VUOA01000019">
    <property type="protein sequence ID" value="KAA2237538.1"/>
    <property type="molecule type" value="Genomic_DNA"/>
</dbReference>
<gene>
    <name evidence="9" type="ORF">F0L46_11180</name>
</gene>
<dbReference type="GO" id="GO:0055085">
    <property type="term" value="P:transmembrane transport"/>
    <property type="evidence" value="ECO:0007669"/>
    <property type="project" value="InterPro"/>
</dbReference>
<reference evidence="9 10" key="1">
    <citation type="submission" date="2019-09" db="EMBL/GenBank/DDBJ databases">
        <title>Salinarimonas rosea gen. nov., sp. nov., a new member of the a-2 subgroup of the Proteobacteria.</title>
        <authorList>
            <person name="Liu J."/>
        </authorList>
    </citation>
    <scope>NUCLEOTIDE SEQUENCE [LARGE SCALE GENOMIC DNA]</scope>
    <source>
        <strain evidence="9 10">BN140002</strain>
    </source>
</reference>
<comment type="caution">
    <text evidence="9">The sequence shown here is derived from an EMBL/GenBank/DDBJ whole genome shotgun (WGS) entry which is preliminary data.</text>
</comment>
<name>A0A5B2VFZ3_9HYPH</name>
<feature type="transmembrane region" description="Helical" evidence="7">
    <location>
        <begin position="105"/>
        <end position="125"/>
    </location>
</feature>
<proteinExistence type="inferred from homology"/>
<feature type="transmembrane region" description="Helical" evidence="7">
    <location>
        <begin position="201"/>
        <end position="224"/>
    </location>
</feature>
<dbReference type="PROSITE" id="PS50928">
    <property type="entry name" value="ABC_TM1"/>
    <property type="match status" value="1"/>
</dbReference>
<sequence>MHDRVLKYWLIAPALLVIAGTLLYPLVSGLWYSLHEWKLSDSPALGPFVGLGNYVVAVSDDPDLLNSGRVTLIFTVLSVVCTLSVAMGLAVLLSGNGRLEVNARTLLVIPFAMSPALVGVSWRFLLNPEFGGFSALIGALVPGLKGASFLADPTLAMAALILCDVWHSAPYFMLMFIGALASLPQETVEAAQVDGASRIRLFFEIVLPQLKPVLAIAVLLKIIFSLKVLDQVITLTNGGPGTSTETLAHFIYQTAFRWYDVGYAAATAYLLAACMAVFAAIYFQLITERRPA</sequence>
<dbReference type="Pfam" id="PF00528">
    <property type="entry name" value="BPD_transp_1"/>
    <property type="match status" value="1"/>
</dbReference>
<organism evidence="9 10">
    <name type="scientific">Salinarimonas soli</name>
    <dbReference type="NCBI Taxonomy" id="1638099"/>
    <lineage>
        <taxon>Bacteria</taxon>
        <taxon>Pseudomonadati</taxon>
        <taxon>Pseudomonadota</taxon>
        <taxon>Alphaproteobacteria</taxon>
        <taxon>Hyphomicrobiales</taxon>
        <taxon>Salinarimonadaceae</taxon>
        <taxon>Salinarimonas</taxon>
    </lineage>
</organism>
<dbReference type="InterPro" id="IPR051393">
    <property type="entry name" value="ABC_transporter_permease"/>
</dbReference>
<keyword evidence="6 7" id="KW-0472">Membrane</keyword>
<dbReference type="CDD" id="cd06261">
    <property type="entry name" value="TM_PBP2"/>
    <property type="match status" value="1"/>
</dbReference>
<keyword evidence="3" id="KW-1003">Cell membrane</keyword>
<dbReference type="InterPro" id="IPR000515">
    <property type="entry name" value="MetI-like"/>
</dbReference>
<evidence type="ECO:0000256" key="6">
    <source>
        <dbReference type="ARBA" id="ARBA00023136"/>
    </source>
</evidence>
<dbReference type="Proteomes" id="UP000323142">
    <property type="component" value="Unassembled WGS sequence"/>
</dbReference>
<feature type="transmembrane region" description="Helical" evidence="7">
    <location>
        <begin position="72"/>
        <end position="93"/>
    </location>
</feature>
<keyword evidence="5 7" id="KW-1133">Transmembrane helix</keyword>
<evidence type="ECO:0000259" key="8">
    <source>
        <dbReference type="PROSITE" id="PS50928"/>
    </source>
</evidence>
<keyword evidence="10" id="KW-1185">Reference proteome</keyword>
<dbReference type="AlphaFoldDB" id="A0A5B2VFZ3"/>
<evidence type="ECO:0000256" key="5">
    <source>
        <dbReference type="ARBA" id="ARBA00022989"/>
    </source>
</evidence>
<feature type="transmembrane region" description="Helical" evidence="7">
    <location>
        <begin position="9"/>
        <end position="32"/>
    </location>
</feature>
<evidence type="ECO:0000256" key="7">
    <source>
        <dbReference type="RuleBase" id="RU363032"/>
    </source>
</evidence>
<reference evidence="9 10" key="2">
    <citation type="submission" date="2019-09" db="EMBL/GenBank/DDBJ databases">
        <authorList>
            <person name="Jin C."/>
        </authorList>
    </citation>
    <scope>NUCLEOTIDE SEQUENCE [LARGE SCALE GENOMIC DNA]</scope>
    <source>
        <strain evidence="9 10">BN140002</strain>
    </source>
</reference>
<accession>A0A5B2VFZ3</accession>
<feature type="domain" description="ABC transmembrane type-1" evidence="8">
    <location>
        <begin position="68"/>
        <end position="282"/>
    </location>
</feature>
<dbReference type="SUPFAM" id="SSF161098">
    <property type="entry name" value="MetI-like"/>
    <property type="match status" value="1"/>
</dbReference>
<evidence type="ECO:0000313" key="9">
    <source>
        <dbReference type="EMBL" id="KAA2237538.1"/>
    </source>
</evidence>
<evidence type="ECO:0000256" key="2">
    <source>
        <dbReference type="ARBA" id="ARBA00022448"/>
    </source>
</evidence>
<dbReference type="PANTHER" id="PTHR30193">
    <property type="entry name" value="ABC TRANSPORTER PERMEASE PROTEIN"/>
    <property type="match status" value="1"/>
</dbReference>
<feature type="transmembrane region" description="Helical" evidence="7">
    <location>
        <begin position="155"/>
        <end position="180"/>
    </location>
</feature>
<feature type="transmembrane region" description="Helical" evidence="7">
    <location>
        <begin position="261"/>
        <end position="283"/>
    </location>
</feature>
<keyword evidence="4 7" id="KW-0812">Transmembrane</keyword>
<protein>
    <submittedName>
        <fullName evidence="9">Sugar ABC transporter permease</fullName>
    </submittedName>
</protein>
<dbReference type="RefSeq" id="WP_149817431.1">
    <property type="nucleotide sequence ID" value="NZ_VUOA01000019.1"/>
</dbReference>
<dbReference type="PANTHER" id="PTHR30193:SF37">
    <property type="entry name" value="INNER MEMBRANE ABC TRANSPORTER PERMEASE PROTEIN YCJO"/>
    <property type="match status" value="1"/>
</dbReference>
<dbReference type="Gene3D" id="1.10.3720.10">
    <property type="entry name" value="MetI-like"/>
    <property type="match status" value="1"/>
</dbReference>
<comment type="similarity">
    <text evidence="7">Belongs to the binding-protein-dependent transport system permease family.</text>
</comment>
<evidence type="ECO:0000256" key="1">
    <source>
        <dbReference type="ARBA" id="ARBA00004651"/>
    </source>
</evidence>
<evidence type="ECO:0000256" key="3">
    <source>
        <dbReference type="ARBA" id="ARBA00022475"/>
    </source>
</evidence>
<comment type="subcellular location">
    <subcellularLocation>
        <location evidence="1 7">Cell membrane</location>
        <topology evidence="1 7">Multi-pass membrane protein</topology>
    </subcellularLocation>
</comment>
<dbReference type="OrthoDB" id="9785347at2"/>
<dbReference type="GO" id="GO:0005886">
    <property type="term" value="C:plasma membrane"/>
    <property type="evidence" value="ECO:0007669"/>
    <property type="project" value="UniProtKB-SubCell"/>
</dbReference>
<evidence type="ECO:0000256" key="4">
    <source>
        <dbReference type="ARBA" id="ARBA00022692"/>
    </source>
</evidence>